<evidence type="ECO:0000313" key="8">
    <source>
        <dbReference type="EMBL" id="RWS17734.1"/>
    </source>
</evidence>
<sequence>MGAIFGRFKTSKKPENRVTEQDKAILQLKQQRDKLKQYQKRVKEQLEKEKRLARELIQNNKKDKALLLLKKKKYMDTLLERTDQQLDNLEKMVSDIEFAQIEITVVKGLQKGNEALKQLHSIMSIEQIEDIMDETREGIEKQREIDNLIGTAFTEEEESELLNELEKMTAENEQETEFPEVPTHEPAKEKEKPREKEKPKKQLLEAS</sequence>
<feature type="region of interest" description="Disordered" evidence="7">
    <location>
        <begin position="156"/>
        <end position="207"/>
    </location>
</feature>
<gene>
    <name evidence="8" type="ORF">B4U79_14023</name>
</gene>
<organism evidence="8 9">
    <name type="scientific">Dinothrombium tinctorium</name>
    <dbReference type="NCBI Taxonomy" id="1965070"/>
    <lineage>
        <taxon>Eukaryota</taxon>
        <taxon>Metazoa</taxon>
        <taxon>Ecdysozoa</taxon>
        <taxon>Arthropoda</taxon>
        <taxon>Chelicerata</taxon>
        <taxon>Arachnida</taxon>
        <taxon>Acari</taxon>
        <taxon>Acariformes</taxon>
        <taxon>Trombidiformes</taxon>
        <taxon>Prostigmata</taxon>
        <taxon>Anystina</taxon>
        <taxon>Parasitengona</taxon>
        <taxon>Trombidioidea</taxon>
        <taxon>Trombidiidae</taxon>
        <taxon>Dinothrombium</taxon>
    </lineage>
</organism>
<comment type="similarity">
    <text evidence="2">Belongs to the SNF7 family.</text>
</comment>
<evidence type="ECO:0000256" key="7">
    <source>
        <dbReference type="SAM" id="MobiDB-lite"/>
    </source>
</evidence>
<dbReference type="OrthoDB" id="441172at2759"/>
<dbReference type="Pfam" id="PF03357">
    <property type="entry name" value="Snf7"/>
    <property type="match status" value="1"/>
</dbReference>
<feature type="compositionally biased region" description="Basic and acidic residues" evidence="7">
    <location>
        <begin position="12"/>
        <end position="22"/>
    </location>
</feature>
<accession>A0A443RR29</accession>
<dbReference type="Proteomes" id="UP000285301">
    <property type="component" value="Unassembled WGS sequence"/>
</dbReference>
<proteinExistence type="inferred from homology"/>
<keyword evidence="4" id="KW-0967">Endosome</keyword>
<evidence type="ECO:0000256" key="3">
    <source>
        <dbReference type="ARBA" id="ARBA00022448"/>
    </source>
</evidence>
<comment type="subcellular location">
    <subcellularLocation>
        <location evidence="1">Endosome membrane</location>
    </subcellularLocation>
</comment>
<evidence type="ECO:0000256" key="4">
    <source>
        <dbReference type="ARBA" id="ARBA00022753"/>
    </source>
</evidence>
<dbReference type="GO" id="GO:0032511">
    <property type="term" value="P:late endosome to vacuole transport via multivesicular body sorting pathway"/>
    <property type="evidence" value="ECO:0007669"/>
    <property type="project" value="TreeGrafter"/>
</dbReference>
<dbReference type="GO" id="GO:0005771">
    <property type="term" value="C:multivesicular body"/>
    <property type="evidence" value="ECO:0007669"/>
    <property type="project" value="TreeGrafter"/>
</dbReference>
<dbReference type="PANTHER" id="PTHR22761:SF5">
    <property type="entry name" value="CHARGED MULTIVESICULAR BODY PROTEIN 6"/>
    <property type="match status" value="1"/>
</dbReference>
<dbReference type="PANTHER" id="PTHR22761">
    <property type="entry name" value="CHARGED MULTIVESICULAR BODY PROTEIN"/>
    <property type="match status" value="1"/>
</dbReference>
<dbReference type="GO" id="GO:0015031">
    <property type="term" value="P:protein transport"/>
    <property type="evidence" value="ECO:0007669"/>
    <property type="project" value="UniProtKB-KW"/>
</dbReference>
<keyword evidence="9" id="KW-1185">Reference proteome</keyword>
<evidence type="ECO:0000256" key="5">
    <source>
        <dbReference type="ARBA" id="ARBA00022927"/>
    </source>
</evidence>
<evidence type="ECO:0000256" key="6">
    <source>
        <dbReference type="ARBA" id="ARBA00023136"/>
    </source>
</evidence>
<dbReference type="GO" id="GO:0006900">
    <property type="term" value="P:vesicle budding from membrane"/>
    <property type="evidence" value="ECO:0007669"/>
    <property type="project" value="TreeGrafter"/>
</dbReference>
<name>A0A443RR29_9ACAR</name>
<dbReference type="STRING" id="1965070.A0A443RR29"/>
<evidence type="ECO:0000256" key="1">
    <source>
        <dbReference type="ARBA" id="ARBA00004608"/>
    </source>
</evidence>
<reference evidence="8 9" key="1">
    <citation type="journal article" date="2018" name="Gigascience">
        <title>Genomes of trombidid mites reveal novel predicted allergens and laterally-transferred genes associated with secondary metabolism.</title>
        <authorList>
            <person name="Dong X."/>
            <person name="Chaisiri K."/>
            <person name="Xia D."/>
            <person name="Armstrong S.D."/>
            <person name="Fang Y."/>
            <person name="Donnelly M.J."/>
            <person name="Kadowaki T."/>
            <person name="McGarry J.W."/>
            <person name="Darby A.C."/>
            <person name="Makepeace B.L."/>
        </authorList>
    </citation>
    <scope>NUCLEOTIDE SEQUENCE [LARGE SCALE GENOMIC DNA]</scope>
    <source>
        <strain evidence="8">UoL-WK</strain>
    </source>
</reference>
<keyword evidence="6" id="KW-0472">Membrane</keyword>
<feature type="compositionally biased region" description="Basic and acidic residues" evidence="7">
    <location>
        <begin position="182"/>
        <end position="207"/>
    </location>
</feature>
<dbReference type="AlphaFoldDB" id="A0A443RR29"/>
<dbReference type="InterPro" id="IPR005024">
    <property type="entry name" value="Snf7_fam"/>
</dbReference>
<evidence type="ECO:0000313" key="9">
    <source>
        <dbReference type="Proteomes" id="UP000285301"/>
    </source>
</evidence>
<dbReference type="Gene3D" id="6.10.140.1230">
    <property type="match status" value="1"/>
</dbReference>
<feature type="region of interest" description="Disordered" evidence="7">
    <location>
        <begin position="1"/>
        <end position="22"/>
    </location>
</feature>
<dbReference type="EMBL" id="NCKU01000043">
    <property type="protein sequence ID" value="RWS17734.1"/>
    <property type="molecule type" value="Genomic_DNA"/>
</dbReference>
<protein>
    <submittedName>
        <fullName evidence="8">Charged multivesicular body protein 6-A-like protein</fullName>
    </submittedName>
</protein>
<dbReference type="GO" id="GO:0000815">
    <property type="term" value="C:ESCRT III complex"/>
    <property type="evidence" value="ECO:0007669"/>
    <property type="project" value="TreeGrafter"/>
</dbReference>
<evidence type="ECO:0000256" key="2">
    <source>
        <dbReference type="ARBA" id="ARBA00006190"/>
    </source>
</evidence>
<keyword evidence="3" id="KW-0813">Transport</keyword>
<comment type="caution">
    <text evidence="8">The sequence shown here is derived from an EMBL/GenBank/DDBJ whole genome shotgun (WGS) entry which is preliminary data.</text>
</comment>
<keyword evidence="5" id="KW-0653">Protein transport</keyword>